<dbReference type="EMBL" id="UINC01126968">
    <property type="protein sequence ID" value="SVD05780.1"/>
    <property type="molecule type" value="Genomic_DNA"/>
</dbReference>
<evidence type="ECO:0000256" key="5">
    <source>
        <dbReference type="ARBA" id="ARBA00022764"/>
    </source>
</evidence>
<keyword evidence="4" id="KW-0732">Signal</keyword>
<evidence type="ECO:0000256" key="3">
    <source>
        <dbReference type="ARBA" id="ARBA00013831"/>
    </source>
</evidence>
<evidence type="ECO:0000256" key="4">
    <source>
        <dbReference type="ARBA" id="ARBA00022729"/>
    </source>
</evidence>
<dbReference type="CDD" id="cd03019">
    <property type="entry name" value="DsbA_DsbA"/>
    <property type="match status" value="1"/>
</dbReference>
<keyword evidence="7" id="KW-0676">Redox-active center</keyword>
<dbReference type="SUPFAM" id="SSF52833">
    <property type="entry name" value="Thioredoxin-like"/>
    <property type="match status" value="1"/>
</dbReference>
<keyword evidence="5" id="KW-0574">Periplasm</keyword>
<accession>A0A382S796</accession>
<feature type="domain" description="Thioredoxin" evidence="8">
    <location>
        <begin position="6"/>
        <end position="202"/>
    </location>
</feature>
<dbReference type="PIRSF" id="PIRSF001488">
    <property type="entry name" value="Tdi_protein"/>
    <property type="match status" value="1"/>
</dbReference>
<proteinExistence type="inferred from homology"/>
<dbReference type="Pfam" id="PF01323">
    <property type="entry name" value="DSBA"/>
    <property type="match status" value="1"/>
</dbReference>
<name>A0A382S796_9ZZZZ</name>
<comment type="subcellular location">
    <subcellularLocation>
        <location evidence="1">Periplasm</location>
    </subcellularLocation>
</comment>
<evidence type="ECO:0000256" key="2">
    <source>
        <dbReference type="ARBA" id="ARBA00005791"/>
    </source>
</evidence>
<evidence type="ECO:0000256" key="1">
    <source>
        <dbReference type="ARBA" id="ARBA00004418"/>
    </source>
</evidence>
<dbReference type="AlphaFoldDB" id="A0A382S796"/>
<feature type="non-terminal residue" evidence="9">
    <location>
        <position position="202"/>
    </location>
</feature>
<dbReference type="PROSITE" id="PS51352">
    <property type="entry name" value="THIOREDOXIN_2"/>
    <property type="match status" value="1"/>
</dbReference>
<keyword evidence="6" id="KW-1015">Disulfide bond</keyword>
<dbReference type="InterPro" id="IPR013766">
    <property type="entry name" value="Thioredoxin_domain"/>
</dbReference>
<dbReference type="InterPro" id="IPR023205">
    <property type="entry name" value="DsbA/DsbL"/>
</dbReference>
<dbReference type="GO" id="GO:0016491">
    <property type="term" value="F:oxidoreductase activity"/>
    <property type="evidence" value="ECO:0007669"/>
    <property type="project" value="InterPro"/>
</dbReference>
<reference evidence="9" key="1">
    <citation type="submission" date="2018-05" db="EMBL/GenBank/DDBJ databases">
        <authorList>
            <person name="Lanie J.A."/>
            <person name="Ng W.-L."/>
            <person name="Kazmierczak K.M."/>
            <person name="Andrzejewski T.M."/>
            <person name="Davidsen T.M."/>
            <person name="Wayne K.J."/>
            <person name="Tettelin H."/>
            <person name="Glass J.I."/>
            <person name="Rusch D."/>
            <person name="Podicherti R."/>
            <person name="Tsui H.-C.T."/>
            <person name="Winkler M.E."/>
        </authorList>
    </citation>
    <scope>NUCLEOTIDE SEQUENCE</scope>
</reference>
<dbReference type="Gene3D" id="3.40.30.10">
    <property type="entry name" value="Glutaredoxin"/>
    <property type="match status" value="1"/>
</dbReference>
<evidence type="ECO:0000256" key="7">
    <source>
        <dbReference type="ARBA" id="ARBA00023284"/>
    </source>
</evidence>
<dbReference type="PANTHER" id="PTHR35891">
    <property type="entry name" value="THIOL:DISULFIDE INTERCHANGE PROTEIN DSBA"/>
    <property type="match status" value="1"/>
</dbReference>
<comment type="similarity">
    <text evidence="2">Belongs to the thioredoxin family. DsbA subfamily.</text>
</comment>
<protein>
    <recommendedName>
        <fullName evidence="3">Thiol:disulfide interchange protein DsbA</fullName>
    </recommendedName>
</protein>
<dbReference type="InterPro" id="IPR050824">
    <property type="entry name" value="Thiol_disulfide_DsbA"/>
</dbReference>
<organism evidence="9">
    <name type="scientific">marine metagenome</name>
    <dbReference type="NCBI Taxonomy" id="408172"/>
    <lineage>
        <taxon>unclassified sequences</taxon>
        <taxon>metagenomes</taxon>
        <taxon>ecological metagenomes</taxon>
    </lineage>
</organism>
<dbReference type="InterPro" id="IPR036249">
    <property type="entry name" value="Thioredoxin-like_sf"/>
</dbReference>
<dbReference type="PANTHER" id="PTHR35891:SF2">
    <property type="entry name" value="THIOL:DISULFIDE INTERCHANGE PROTEIN DSBA"/>
    <property type="match status" value="1"/>
</dbReference>
<evidence type="ECO:0000256" key="6">
    <source>
        <dbReference type="ARBA" id="ARBA00023157"/>
    </source>
</evidence>
<sequence length="202" mass="23212">MIKQIWMAGLMALCLSAPTSAQEFIEDVNYIRLSNPQAVQTGGKIEVLELFWYHCPHCFHLEPYLNRWLKNSADYIEYVRLPAILTGSWEFDARVFYTFEALGVTETMHKAYFDAIHKDRKPFVTEEQVAGWAGEYGIERQDFLDTFFNSFYVNSKVETARKLTGAYETDGVPTIIIDGKYRTKVSLAGGHDELIDLINYLA</sequence>
<evidence type="ECO:0000259" key="8">
    <source>
        <dbReference type="PROSITE" id="PS51352"/>
    </source>
</evidence>
<gene>
    <name evidence="9" type="ORF">METZ01_LOCUS358634</name>
</gene>
<dbReference type="InterPro" id="IPR001853">
    <property type="entry name" value="DSBA-like_thioredoxin_dom"/>
</dbReference>
<evidence type="ECO:0000313" key="9">
    <source>
        <dbReference type="EMBL" id="SVD05780.1"/>
    </source>
</evidence>
<dbReference type="GO" id="GO:0042597">
    <property type="term" value="C:periplasmic space"/>
    <property type="evidence" value="ECO:0007669"/>
    <property type="project" value="UniProtKB-SubCell"/>
</dbReference>